<reference evidence="2" key="1">
    <citation type="journal article" date="2007" name="J. Bacteriol.">
        <title>Comparative genome analysis of four magnetotactic bacteria reveals a complex set of group-specific genes implicated in magnetosome biomineralization and function.</title>
        <authorList>
            <person name="Richter M."/>
            <person name="Kube M."/>
            <person name="Bazylinski D.A."/>
            <person name="Lombardot T."/>
            <person name="Gloeckner F.O."/>
            <person name="Reinhardt R."/>
            <person name="Schueler D."/>
        </authorList>
    </citation>
    <scope>NUCLEOTIDE SEQUENCE</scope>
    <source>
        <strain evidence="2">MSR-1</strain>
    </source>
</reference>
<evidence type="ECO:0000313" key="2">
    <source>
        <dbReference type="EMBL" id="CAM78259.1"/>
    </source>
</evidence>
<evidence type="ECO:0000256" key="1">
    <source>
        <dbReference type="SAM" id="SignalP"/>
    </source>
</evidence>
<sequence>MMKALYLSLFLAVTLAACSSSREIQKDGSGTDEMLKSPCVCVPVPYDAPGYEWVS</sequence>
<dbReference type="AlphaFoldDB" id="A0A9P1NF84"/>
<keyword evidence="1" id="KW-0732">Signal</keyword>
<protein>
    <recommendedName>
        <fullName evidence="3">Secreted protein</fullName>
    </recommendedName>
</protein>
<dbReference type="EMBL" id="CU459004">
    <property type="protein sequence ID" value="CAM78259.1"/>
    <property type="molecule type" value="Genomic_DNA"/>
</dbReference>
<dbReference type="PROSITE" id="PS51257">
    <property type="entry name" value="PROKAR_LIPOPROTEIN"/>
    <property type="match status" value="1"/>
</dbReference>
<proteinExistence type="predicted"/>
<accession>A0A9P1NF84</accession>
<organism evidence="2">
    <name type="scientific">Magnetospirillum gryphiswaldense</name>
    <dbReference type="NCBI Taxonomy" id="55518"/>
    <lineage>
        <taxon>Bacteria</taxon>
        <taxon>Pseudomonadati</taxon>
        <taxon>Pseudomonadota</taxon>
        <taxon>Alphaproteobacteria</taxon>
        <taxon>Rhodospirillales</taxon>
        <taxon>Rhodospirillaceae</taxon>
        <taxon>Magnetospirillum</taxon>
    </lineage>
</organism>
<evidence type="ECO:0008006" key="3">
    <source>
        <dbReference type="Google" id="ProtNLM"/>
    </source>
</evidence>
<feature type="signal peptide" evidence="1">
    <location>
        <begin position="1"/>
        <end position="19"/>
    </location>
</feature>
<gene>
    <name evidence="2" type="ORF">MGR_P0030</name>
</gene>
<name>A0A9P1NF84_9PROT</name>
<feature type="chain" id="PRO_5040287658" description="Secreted protein" evidence="1">
    <location>
        <begin position="20"/>
        <end position="55"/>
    </location>
</feature>